<organism evidence="1 2">
    <name type="scientific">Mogibacterium diversum</name>
    <dbReference type="NCBI Taxonomy" id="114527"/>
    <lineage>
        <taxon>Bacteria</taxon>
        <taxon>Bacillati</taxon>
        <taxon>Bacillota</taxon>
        <taxon>Clostridia</taxon>
        <taxon>Peptostreptococcales</taxon>
        <taxon>Anaerovoracaceae</taxon>
        <taxon>Mogibacterium</taxon>
    </lineage>
</organism>
<dbReference type="RefSeq" id="WP_106057608.1">
    <property type="nucleotide sequence ID" value="NZ_CP027228.1"/>
</dbReference>
<dbReference type="GeneID" id="78391953"/>
<protein>
    <submittedName>
        <fullName evidence="1">Uncharacterized protein</fullName>
    </submittedName>
</protein>
<evidence type="ECO:0000313" key="1">
    <source>
        <dbReference type="EMBL" id="AVM48553.1"/>
    </source>
</evidence>
<sequence length="142" mass="16229">MNDIGLELQKRIETAFNERLAIDVVIKAIRLKVENSKATQRDITILCKRLGEIASRVLIDNIKPEMMPNDKMYWNIAEKAIKPLMVNIHGIVNKVAAEVVMTERKANGIHIKPIELAFPEERIESLINNFVNAYNVGIEEYD</sequence>
<proteinExistence type="predicted"/>
<name>A0A2S0L5N2_9FIRM</name>
<dbReference type="Proteomes" id="UP000237883">
    <property type="component" value="Chromosome"/>
</dbReference>
<dbReference type="AlphaFoldDB" id="A0A2S0L5N2"/>
<evidence type="ECO:0000313" key="2">
    <source>
        <dbReference type="Proteomes" id="UP000237883"/>
    </source>
</evidence>
<dbReference type="OrthoDB" id="9765386at2"/>
<keyword evidence="2" id="KW-1185">Reference proteome</keyword>
<accession>A0A2S0L5N2</accession>
<dbReference type="EMBL" id="CP027228">
    <property type="protein sequence ID" value="AVM48553.1"/>
    <property type="molecule type" value="Genomic_DNA"/>
</dbReference>
<reference evidence="2" key="1">
    <citation type="submission" date="2018-02" db="EMBL/GenBank/DDBJ databases">
        <authorList>
            <person name="Holder M.E."/>
            <person name="Ajami N.J."/>
            <person name="Petrosino J.F."/>
        </authorList>
    </citation>
    <scope>NUCLEOTIDE SEQUENCE [LARGE SCALE GENOMIC DNA]</scope>
    <source>
        <strain evidence="2">CCUG 47132</strain>
    </source>
</reference>
<gene>
    <name evidence="1" type="ORF">C5Q96_06715</name>
</gene>
<dbReference type="KEGG" id="mdv:C5Q96_06715"/>